<protein>
    <submittedName>
        <fullName evidence="1">Uncharacterized protein</fullName>
    </submittedName>
</protein>
<gene>
    <name evidence="1" type="ORF">LTR37_020287</name>
</gene>
<name>A0ACC3MCY9_9PEZI</name>
<comment type="caution">
    <text evidence="1">The sequence shown here is derived from an EMBL/GenBank/DDBJ whole genome shotgun (WGS) entry which is preliminary data.</text>
</comment>
<dbReference type="EMBL" id="JAUTXU010000345">
    <property type="protein sequence ID" value="KAK3684447.1"/>
    <property type="molecule type" value="Genomic_DNA"/>
</dbReference>
<reference evidence="1" key="1">
    <citation type="submission" date="2023-07" db="EMBL/GenBank/DDBJ databases">
        <title>Black Yeasts Isolated from many extreme environments.</title>
        <authorList>
            <person name="Coleine C."/>
            <person name="Stajich J.E."/>
            <person name="Selbmann L."/>
        </authorList>
    </citation>
    <scope>NUCLEOTIDE SEQUENCE</scope>
    <source>
        <strain evidence="1">CCFEE 5714</strain>
    </source>
</reference>
<proteinExistence type="predicted"/>
<evidence type="ECO:0000313" key="1">
    <source>
        <dbReference type="EMBL" id="KAK3684447.1"/>
    </source>
</evidence>
<sequence>MDGPNQEILLPGLDQRRRDEEMVADGFLGIPQPMPETFGAGLEAHMGMADGAFPLDMSSNGNLMWENEQNAQPFRPND</sequence>
<feature type="non-terminal residue" evidence="1">
    <location>
        <position position="78"/>
    </location>
</feature>
<evidence type="ECO:0000313" key="2">
    <source>
        <dbReference type="Proteomes" id="UP001281147"/>
    </source>
</evidence>
<keyword evidence="2" id="KW-1185">Reference proteome</keyword>
<dbReference type="Proteomes" id="UP001281147">
    <property type="component" value="Unassembled WGS sequence"/>
</dbReference>
<organism evidence="1 2">
    <name type="scientific">Vermiconidia calcicola</name>
    <dbReference type="NCBI Taxonomy" id="1690605"/>
    <lineage>
        <taxon>Eukaryota</taxon>
        <taxon>Fungi</taxon>
        <taxon>Dikarya</taxon>
        <taxon>Ascomycota</taxon>
        <taxon>Pezizomycotina</taxon>
        <taxon>Dothideomycetes</taxon>
        <taxon>Dothideomycetidae</taxon>
        <taxon>Mycosphaerellales</taxon>
        <taxon>Extremaceae</taxon>
        <taxon>Vermiconidia</taxon>
    </lineage>
</organism>
<accession>A0ACC3MCY9</accession>